<organism evidence="1 2">
    <name type="scientific">Cytobacillus solani</name>
    <dbReference type="NCBI Taxonomy" id="1637975"/>
    <lineage>
        <taxon>Bacteria</taxon>
        <taxon>Bacillati</taxon>
        <taxon>Bacillota</taxon>
        <taxon>Bacilli</taxon>
        <taxon>Bacillales</taxon>
        <taxon>Bacillaceae</taxon>
        <taxon>Cytobacillus</taxon>
    </lineage>
</organism>
<keyword evidence="2" id="KW-1185">Reference proteome</keyword>
<protein>
    <submittedName>
        <fullName evidence="1">Spore coat protein CotS</fullName>
    </submittedName>
</protein>
<evidence type="ECO:0000313" key="2">
    <source>
        <dbReference type="Proteomes" id="UP000050996"/>
    </source>
</evidence>
<dbReference type="PANTHER" id="PTHR39179:SF2">
    <property type="entry name" value="ENDOSPORE COAT-ASSOCIATED PROTEIN YUTH"/>
    <property type="match status" value="1"/>
</dbReference>
<dbReference type="InterPro" id="IPR047175">
    <property type="entry name" value="CotS-like"/>
</dbReference>
<dbReference type="STRING" id="1637975.AN957_22595"/>
<dbReference type="SUPFAM" id="SSF56112">
    <property type="entry name" value="Protein kinase-like (PK-like)"/>
    <property type="match status" value="1"/>
</dbReference>
<dbReference type="PATRIC" id="fig|1637975.4.peg.4514"/>
<dbReference type="PANTHER" id="PTHR39179">
    <property type="entry name" value="SPORE COAT PROTEIN I"/>
    <property type="match status" value="1"/>
</dbReference>
<keyword evidence="1" id="KW-0946">Virion</keyword>
<gene>
    <name evidence="1" type="ORF">AN957_22595</name>
</gene>
<sequence>MLNHMLEKQYGIQFDEEIRVGKYHACRKQGQIYLIVPVEGYEADELTELEMLADHLARNGEKYCSTFLKTTEGQQISEWENQKYCVLKNEHIQNRKVNRFGRRLAKFHYRGRSVSFSVNKLSRIGQWKQLWEMRLDQMEKVWNDMLFQQPDNDFERMFLESFPYYMGIAENSIQYLVDTELDDEPSFMDSGTVCHNRFTDVTWGNSYYIKNPFDWVFDHSSRDLAEWTREKYFHNIKTYEPEMRKFITDYQSIAPLSSFSWRLYYARILFPLHYFSCVESYYGTESEQEKKLLEESLHKFLQQSDDHERFLGRFYEFAEVPVQKWKIPLVGWLKK</sequence>
<dbReference type="RefSeq" id="WP_053477790.1">
    <property type="nucleotide sequence ID" value="NZ_CP041305.1"/>
</dbReference>
<dbReference type="EMBL" id="LJIX01000006">
    <property type="protein sequence ID" value="KQL21083.1"/>
    <property type="molecule type" value="Genomic_DNA"/>
</dbReference>
<keyword evidence="1" id="KW-0167">Capsid protein</keyword>
<accession>A0A0Q3VJL9</accession>
<proteinExistence type="predicted"/>
<dbReference type="AlphaFoldDB" id="A0A0Q3VJL9"/>
<name>A0A0Q3VJL9_9BACI</name>
<dbReference type="GO" id="GO:0042601">
    <property type="term" value="C:endospore-forming forespore"/>
    <property type="evidence" value="ECO:0007669"/>
    <property type="project" value="TreeGrafter"/>
</dbReference>
<dbReference type="Proteomes" id="UP000050996">
    <property type="component" value="Unassembled WGS sequence"/>
</dbReference>
<dbReference type="InterPro" id="IPR014254">
    <property type="entry name" value="Spore_coat_YutH"/>
</dbReference>
<dbReference type="InterPro" id="IPR011009">
    <property type="entry name" value="Kinase-like_dom_sf"/>
</dbReference>
<dbReference type="Gene3D" id="3.90.1200.10">
    <property type="match status" value="1"/>
</dbReference>
<reference evidence="1 2" key="1">
    <citation type="submission" date="2015-09" db="EMBL/GenBank/DDBJ databases">
        <title>Genome sequencing project for genomic taxonomy and phylogenomics of Bacillus-like bacteria.</title>
        <authorList>
            <person name="Liu B."/>
            <person name="Wang J."/>
            <person name="Zhu Y."/>
            <person name="Liu G."/>
            <person name="Chen Q."/>
            <person name="Chen Z."/>
            <person name="Lan J."/>
            <person name="Che J."/>
            <person name="Ge C."/>
            <person name="Shi H."/>
            <person name="Pan Z."/>
            <person name="Liu X."/>
        </authorList>
    </citation>
    <scope>NUCLEOTIDE SEQUENCE [LARGE SCALE GENOMIC DNA]</scope>
    <source>
        <strain evidence="1 2">FJAT-18043</strain>
    </source>
</reference>
<comment type="caution">
    <text evidence="1">The sequence shown here is derived from an EMBL/GenBank/DDBJ whole genome shotgun (WGS) entry which is preliminary data.</text>
</comment>
<evidence type="ECO:0000313" key="1">
    <source>
        <dbReference type="EMBL" id="KQL21083.1"/>
    </source>
</evidence>
<dbReference type="NCBIfam" id="TIGR02905">
    <property type="entry name" value="spore_yutH"/>
    <property type="match status" value="1"/>
</dbReference>